<evidence type="ECO:0000256" key="1">
    <source>
        <dbReference type="SAM" id="Phobius"/>
    </source>
</evidence>
<name>A0A1B7X9U1_9BACT</name>
<evidence type="ECO:0000313" key="4">
    <source>
        <dbReference type="Proteomes" id="UP000091979"/>
    </source>
</evidence>
<proteinExistence type="predicted"/>
<dbReference type="STRING" id="1560234.SP90_14175"/>
<dbReference type="InterPro" id="IPR002938">
    <property type="entry name" value="FAD-bd"/>
</dbReference>
<accession>A0A1B7X9U1</accession>
<keyword evidence="1" id="KW-0812">Transmembrane</keyword>
<dbReference type="Gene3D" id="3.50.50.60">
    <property type="entry name" value="FAD/NAD(P)-binding domain"/>
    <property type="match status" value="1"/>
</dbReference>
<gene>
    <name evidence="3" type="ORF">SP90_14175</name>
</gene>
<comment type="caution">
    <text evidence="3">The sequence shown here is derived from an EMBL/GenBank/DDBJ whole genome shotgun (WGS) entry which is preliminary data.</text>
</comment>
<protein>
    <recommendedName>
        <fullName evidence="2">FAD-binding domain-containing protein</fullName>
    </recommendedName>
</protein>
<feature type="transmembrane region" description="Helical" evidence="1">
    <location>
        <begin position="12"/>
        <end position="29"/>
    </location>
</feature>
<dbReference type="PRINTS" id="PR00420">
    <property type="entry name" value="RNGMNOXGNASE"/>
</dbReference>
<dbReference type="Pfam" id="PF01494">
    <property type="entry name" value="FAD_binding_3"/>
    <property type="match status" value="1"/>
</dbReference>
<evidence type="ECO:0000259" key="2">
    <source>
        <dbReference type="Pfam" id="PF01494"/>
    </source>
</evidence>
<dbReference type="Proteomes" id="UP000091979">
    <property type="component" value="Unassembled WGS sequence"/>
</dbReference>
<dbReference type="InterPro" id="IPR051704">
    <property type="entry name" value="FAD_aromatic-hydroxylase"/>
</dbReference>
<keyword evidence="1" id="KW-1133">Transmembrane helix</keyword>
<dbReference type="PANTHER" id="PTHR46865">
    <property type="entry name" value="OXIDOREDUCTASE-RELATED"/>
    <property type="match status" value="1"/>
</dbReference>
<organism evidence="3 4">
    <name type="scientific">Halodesulfovibrio spirochaetisodalis</name>
    <dbReference type="NCBI Taxonomy" id="1560234"/>
    <lineage>
        <taxon>Bacteria</taxon>
        <taxon>Pseudomonadati</taxon>
        <taxon>Thermodesulfobacteriota</taxon>
        <taxon>Desulfovibrionia</taxon>
        <taxon>Desulfovibrionales</taxon>
        <taxon>Desulfovibrionaceae</taxon>
        <taxon>Halodesulfovibrio</taxon>
    </lineage>
</organism>
<dbReference type="GO" id="GO:0071949">
    <property type="term" value="F:FAD binding"/>
    <property type="evidence" value="ECO:0007669"/>
    <property type="project" value="InterPro"/>
</dbReference>
<dbReference type="SUPFAM" id="SSF51905">
    <property type="entry name" value="FAD/NAD(P)-binding domain"/>
    <property type="match status" value="1"/>
</dbReference>
<sequence length="384" mass="42995">MEDSVSKGRLRVLIVGFGIAGATLAALLSQRGIHPAVIERADKGESEGYVLGLYPLGSRVLYGLNMHRRYRDISTKMERYVLHDPSGKILKEFPLDSINERYGDIRGVDRKLMLSLLRSGVPEENVFYNTTIQHIQNNDQNVIVTFSDGSTQMFDLVVGADGIHSEVRALLLSRNEFSYRPTGWGAWGLWRSLEGFDRSTYREVWADGWFVGLYPVQERLAVFIGGNKKMLADYTPAQYATMLQERIEAGILHSALQSLEGLEDSFFWNMEDCRSSLWSRNRVVLLGDAAAAFLPTAGIGASMAMDSAAVLADELSRTDALHLSGAITKYVARQRIKTERAQNNSRFLAFLMFKQAAATVQIRNSIVRKCSLNSLLKNIVRIMN</sequence>
<reference evidence="3 4" key="1">
    <citation type="submission" date="2015-01" db="EMBL/GenBank/DDBJ databases">
        <title>Desulfovibrio sp. JC271 draft genome sequence.</title>
        <authorList>
            <person name="Shivani Y."/>
            <person name="Subhash Y."/>
            <person name="Sasikala C."/>
            <person name="Ramana C.V."/>
        </authorList>
    </citation>
    <scope>NUCLEOTIDE SEQUENCE [LARGE SCALE GENOMIC DNA]</scope>
    <source>
        <strain evidence="3 4">JC271</strain>
    </source>
</reference>
<dbReference type="PATRIC" id="fig|1560234.3.peg.2114"/>
<keyword evidence="1" id="KW-0472">Membrane</keyword>
<dbReference type="AlphaFoldDB" id="A0A1B7X9U1"/>
<evidence type="ECO:0000313" key="3">
    <source>
        <dbReference type="EMBL" id="OBQ46159.1"/>
    </source>
</evidence>
<dbReference type="EMBL" id="JXMS01000030">
    <property type="protein sequence ID" value="OBQ46159.1"/>
    <property type="molecule type" value="Genomic_DNA"/>
</dbReference>
<keyword evidence="4" id="KW-1185">Reference proteome</keyword>
<dbReference type="InterPro" id="IPR036188">
    <property type="entry name" value="FAD/NAD-bd_sf"/>
</dbReference>
<feature type="domain" description="FAD-binding" evidence="2">
    <location>
        <begin position="10"/>
        <end position="316"/>
    </location>
</feature>